<comment type="caution">
    <text evidence="1">The sequence shown here is derived from an EMBL/GenBank/DDBJ whole genome shotgun (WGS) entry which is preliminary data.</text>
</comment>
<evidence type="ECO:0008006" key="3">
    <source>
        <dbReference type="Google" id="ProtNLM"/>
    </source>
</evidence>
<evidence type="ECO:0000313" key="1">
    <source>
        <dbReference type="EMBL" id="RXH88091.1"/>
    </source>
</evidence>
<organism evidence="1 2">
    <name type="scientific">Malus domestica</name>
    <name type="common">Apple</name>
    <name type="synonym">Pyrus malus</name>
    <dbReference type="NCBI Taxonomy" id="3750"/>
    <lineage>
        <taxon>Eukaryota</taxon>
        <taxon>Viridiplantae</taxon>
        <taxon>Streptophyta</taxon>
        <taxon>Embryophyta</taxon>
        <taxon>Tracheophyta</taxon>
        <taxon>Spermatophyta</taxon>
        <taxon>Magnoliopsida</taxon>
        <taxon>eudicotyledons</taxon>
        <taxon>Gunneridae</taxon>
        <taxon>Pentapetalae</taxon>
        <taxon>rosids</taxon>
        <taxon>fabids</taxon>
        <taxon>Rosales</taxon>
        <taxon>Rosaceae</taxon>
        <taxon>Amygdaloideae</taxon>
        <taxon>Maleae</taxon>
        <taxon>Malus</taxon>
    </lineage>
</organism>
<sequence>MELNEEPINLLFKPHMDKSCISELKAPIFHGGNYDFWSIKMRTIFKSHDLWNLIEKGYEILEIEEEGSLDEEAAIANKLC</sequence>
<keyword evidence="2" id="KW-1185">Reference proteome</keyword>
<protein>
    <recommendedName>
        <fullName evidence="3">DUF4219 domain-containing protein</fullName>
    </recommendedName>
</protein>
<evidence type="ECO:0000313" key="2">
    <source>
        <dbReference type="Proteomes" id="UP000290289"/>
    </source>
</evidence>
<gene>
    <name evidence="1" type="ORF">DVH24_042162</name>
</gene>
<dbReference type="EMBL" id="RDQH01000336">
    <property type="protein sequence ID" value="RXH88091.1"/>
    <property type="molecule type" value="Genomic_DNA"/>
</dbReference>
<dbReference type="Proteomes" id="UP000290289">
    <property type="component" value="Chromosome 10"/>
</dbReference>
<proteinExistence type="predicted"/>
<name>A0A498J3Q8_MALDO</name>
<dbReference type="AlphaFoldDB" id="A0A498J3Q8"/>
<accession>A0A498J3Q8</accession>
<reference evidence="1 2" key="1">
    <citation type="submission" date="2018-10" db="EMBL/GenBank/DDBJ databases">
        <title>A high-quality apple genome assembly.</title>
        <authorList>
            <person name="Hu J."/>
        </authorList>
    </citation>
    <scope>NUCLEOTIDE SEQUENCE [LARGE SCALE GENOMIC DNA]</scope>
    <source>
        <strain evidence="2">cv. HFTH1</strain>
        <tissue evidence="1">Young leaf</tissue>
    </source>
</reference>